<reference evidence="1 2" key="1">
    <citation type="journal article" date="2012" name="Appl. Environ. Microbiol.">
        <title>Genome Sequence of Thermotolerant Bacillus methanolicus: Features and Regulation Related to Methylotrophy and Production of L-Lysine and L-Glutamate from Methanol.</title>
        <authorList>
            <person name="Heggeset T.M."/>
            <person name="Krog A."/>
            <person name="Balzer S."/>
            <person name="Wentzel A."/>
            <person name="Ellingsen T.E."/>
            <person name="Brautaset T."/>
        </authorList>
    </citation>
    <scope>NUCLEOTIDE SEQUENCE [LARGE SCALE GENOMIC DNA]</scope>
    <source>
        <strain evidence="1 2">PB1</strain>
    </source>
</reference>
<sequence>MFYARLVHYKLGTGQRQVAERLTKEFDTINRKLSGFRGNVYLFDDTAGEYRALNYWDSKTDAENAHKILFPKLENELKNFTNEKPSYKFFEVYDTSDGGGLLFSHIKI</sequence>
<evidence type="ECO:0000313" key="1">
    <source>
        <dbReference type="EMBL" id="EIJ79948.1"/>
    </source>
</evidence>
<dbReference type="Proteomes" id="UP000010523">
    <property type="component" value="Unassembled WGS sequence"/>
</dbReference>
<keyword evidence="2" id="KW-1185">Reference proteome</keyword>
<dbReference type="RefSeq" id="WP_003351352.1">
    <property type="nucleotide sequence ID" value="NZ_AFEU01000002.1"/>
</dbReference>
<comment type="caution">
    <text evidence="1">The sequence shown here is derived from an EMBL/GenBank/DDBJ whole genome shotgun (WGS) entry which is preliminary data.</text>
</comment>
<evidence type="ECO:0008006" key="3">
    <source>
        <dbReference type="Google" id="ProtNLM"/>
    </source>
</evidence>
<organism evidence="1 2">
    <name type="scientific">Bacillus methanolicus PB1</name>
    <dbReference type="NCBI Taxonomy" id="997296"/>
    <lineage>
        <taxon>Bacteria</taxon>
        <taxon>Bacillati</taxon>
        <taxon>Bacillota</taxon>
        <taxon>Bacilli</taxon>
        <taxon>Bacillales</taxon>
        <taxon>Bacillaceae</taxon>
        <taxon>Bacillus</taxon>
    </lineage>
</organism>
<dbReference type="PATRIC" id="fig|997296.3.peg.1337"/>
<gene>
    <name evidence="1" type="ORF">PB1_06272</name>
</gene>
<dbReference type="OrthoDB" id="2872084at2"/>
<evidence type="ECO:0000313" key="2">
    <source>
        <dbReference type="Proteomes" id="UP000010523"/>
    </source>
</evidence>
<accession>I3E0C7</accession>
<name>I3E0C7_BACMT</name>
<dbReference type="AlphaFoldDB" id="I3E0C7"/>
<dbReference type="eggNOG" id="ENOG5033NF0">
    <property type="taxonomic scope" value="Bacteria"/>
</dbReference>
<proteinExistence type="predicted"/>
<protein>
    <recommendedName>
        <fullName evidence="3">ABM domain-containing protein</fullName>
    </recommendedName>
</protein>
<dbReference type="EMBL" id="AFEU01000002">
    <property type="protein sequence ID" value="EIJ79948.1"/>
    <property type="molecule type" value="Genomic_DNA"/>
</dbReference>